<evidence type="ECO:0000313" key="2">
    <source>
        <dbReference type="EMBL" id="MDZ5712266.1"/>
    </source>
</evidence>
<proteinExistence type="predicted"/>
<dbReference type="Pfam" id="PF09643">
    <property type="entry name" value="YopX"/>
    <property type="match status" value="1"/>
</dbReference>
<feature type="domain" description="YopX protein" evidence="1">
    <location>
        <begin position="36"/>
        <end position="122"/>
    </location>
</feature>
<dbReference type="Gene3D" id="2.30.30.290">
    <property type="entry name" value="YopX-like domains"/>
    <property type="match status" value="1"/>
</dbReference>
<organism evidence="2 3">
    <name type="scientific">Jeotgalibacillus haloalkalitolerans</name>
    <dbReference type="NCBI Taxonomy" id="3104292"/>
    <lineage>
        <taxon>Bacteria</taxon>
        <taxon>Bacillati</taxon>
        <taxon>Bacillota</taxon>
        <taxon>Bacilli</taxon>
        <taxon>Bacillales</taxon>
        <taxon>Caryophanaceae</taxon>
        <taxon>Jeotgalibacillus</taxon>
    </lineage>
</organism>
<dbReference type="SUPFAM" id="SSF159006">
    <property type="entry name" value="YopX-like"/>
    <property type="match status" value="1"/>
</dbReference>
<dbReference type="Proteomes" id="UP001292084">
    <property type="component" value="Unassembled WGS sequence"/>
</dbReference>
<name>A0ABU5KLZ2_9BACL</name>
<dbReference type="InterPro" id="IPR023385">
    <property type="entry name" value="YopX-like_C"/>
</dbReference>
<dbReference type="RefSeq" id="WP_322421240.1">
    <property type="nucleotide sequence ID" value="NZ_JAXQNN010000002.1"/>
</dbReference>
<reference evidence="2 3" key="1">
    <citation type="submission" date="2023-12" db="EMBL/GenBank/DDBJ databases">
        <title>Jeotgalibacillus haloalkaliphilus sp. nov., a novel salt-tolerant bacteria, isolated from the estuary of the Fenhe River into the Yellow River.</title>
        <authorList>
            <person name="Li Y."/>
        </authorList>
    </citation>
    <scope>NUCLEOTIDE SEQUENCE [LARGE SCALE GENOMIC DNA]</scope>
    <source>
        <strain evidence="2 3">HH7-29</strain>
    </source>
</reference>
<dbReference type="EMBL" id="JAXQNN010000002">
    <property type="protein sequence ID" value="MDZ5712266.1"/>
    <property type="molecule type" value="Genomic_DNA"/>
</dbReference>
<comment type="caution">
    <text evidence="2">The sequence shown here is derived from an EMBL/GenBank/DDBJ whole genome shotgun (WGS) entry which is preliminary data.</text>
</comment>
<gene>
    <name evidence="2" type="ORF">UFB30_08485</name>
</gene>
<sequence>MREIKYRARASHIKYARYKAWFYGAPYRDHKGKWRMRNDTHDVGIVDKSIAQFTGLIVENEKELYEGHIFHLGDPNITYTVVWHDTGLKGKQNGAASFVGLEHWQERIEIVGNRYENPELLEAKR</sequence>
<evidence type="ECO:0000259" key="1">
    <source>
        <dbReference type="Pfam" id="PF09643"/>
    </source>
</evidence>
<keyword evidence="3" id="KW-1185">Reference proteome</keyword>
<evidence type="ECO:0000313" key="3">
    <source>
        <dbReference type="Proteomes" id="UP001292084"/>
    </source>
</evidence>
<dbReference type="InterPro" id="IPR019096">
    <property type="entry name" value="YopX_protein"/>
</dbReference>
<protein>
    <submittedName>
        <fullName evidence="2">YopX family protein</fullName>
    </submittedName>
</protein>
<accession>A0ABU5KLZ2</accession>